<dbReference type="KEGG" id="lmoi:VV02_19835"/>
<dbReference type="Gene3D" id="1.10.3210.10">
    <property type="entry name" value="Hypothetical protein af1432"/>
    <property type="match status" value="1"/>
</dbReference>
<dbReference type="PANTHER" id="PTHR45228">
    <property type="entry name" value="CYCLIC DI-GMP PHOSPHODIESTERASE TM_0186-RELATED"/>
    <property type="match status" value="1"/>
</dbReference>
<feature type="domain" description="HD/PDEase" evidence="2">
    <location>
        <begin position="249"/>
        <end position="378"/>
    </location>
</feature>
<organism evidence="3 4">
    <name type="scientific">Luteipulveratus mongoliensis</name>
    <dbReference type="NCBI Taxonomy" id="571913"/>
    <lineage>
        <taxon>Bacteria</taxon>
        <taxon>Bacillati</taxon>
        <taxon>Actinomycetota</taxon>
        <taxon>Actinomycetes</taxon>
        <taxon>Micrococcales</taxon>
        <taxon>Dermacoccaceae</taxon>
        <taxon>Luteipulveratus</taxon>
    </lineage>
</organism>
<feature type="transmembrane region" description="Helical" evidence="1">
    <location>
        <begin position="17"/>
        <end position="36"/>
    </location>
</feature>
<accession>A0A0K1JLV7</accession>
<evidence type="ECO:0000259" key="2">
    <source>
        <dbReference type="SMART" id="SM00471"/>
    </source>
</evidence>
<evidence type="ECO:0000313" key="3">
    <source>
        <dbReference type="EMBL" id="AKU17570.1"/>
    </source>
</evidence>
<dbReference type="EMBL" id="CP011112">
    <property type="protein sequence ID" value="AKU17570.1"/>
    <property type="molecule type" value="Genomic_DNA"/>
</dbReference>
<feature type="transmembrane region" description="Helical" evidence="1">
    <location>
        <begin position="207"/>
        <end position="225"/>
    </location>
</feature>
<dbReference type="CDD" id="cd00077">
    <property type="entry name" value="HDc"/>
    <property type="match status" value="1"/>
</dbReference>
<reference evidence="3 4" key="1">
    <citation type="submission" date="2015-03" db="EMBL/GenBank/DDBJ databases">
        <title>Luteipulveratus halotolerans sp. nov., a novel actinobacterium (Dermacoccaceae) from Sarawak, Malaysia.</title>
        <authorList>
            <person name="Juboi H."/>
            <person name="Basik A."/>
            <person name="Shamsul S.S."/>
            <person name="Arnold P."/>
            <person name="Schmitt E.K."/>
            <person name="Sanglier J.-J."/>
            <person name="Yeo T."/>
        </authorList>
    </citation>
    <scope>NUCLEOTIDE SEQUENCE [LARGE SCALE GENOMIC DNA]</scope>
    <source>
        <strain evidence="3 4">MN07-A0370</strain>
    </source>
</reference>
<evidence type="ECO:0000313" key="4">
    <source>
        <dbReference type="Proteomes" id="UP000066480"/>
    </source>
</evidence>
<dbReference type="PANTHER" id="PTHR45228:SF4">
    <property type="entry name" value="LIPOPROTEIN"/>
    <property type="match status" value="1"/>
</dbReference>
<feature type="transmembrane region" description="Helical" evidence="1">
    <location>
        <begin position="73"/>
        <end position="92"/>
    </location>
</feature>
<protein>
    <recommendedName>
        <fullName evidence="2">HD/PDEase domain-containing protein</fullName>
    </recommendedName>
</protein>
<feature type="transmembrane region" description="Helical" evidence="1">
    <location>
        <begin position="43"/>
        <end position="61"/>
    </location>
</feature>
<gene>
    <name evidence="3" type="ORF">VV02_19835</name>
</gene>
<keyword evidence="1" id="KW-1133">Transmembrane helix</keyword>
<dbReference type="STRING" id="571913.VV02_19835"/>
<evidence type="ECO:0000256" key="1">
    <source>
        <dbReference type="SAM" id="Phobius"/>
    </source>
</evidence>
<name>A0A0K1JLV7_9MICO</name>
<feature type="transmembrane region" description="Helical" evidence="1">
    <location>
        <begin position="182"/>
        <end position="201"/>
    </location>
</feature>
<dbReference type="Proteomes" id="UP000066480">
    <property type="component" value="Chromosome"/>
</dbReference>
<feature type="transmembrane region" description="Helical" evidence="1">
    <location>
        <begin position="141"/>
        <end position="161"/>
    </location>
</feature>
<dbReference type="InterPro" id="IPR003607">
    <property type="entry name" value="HD/PDEase_dom"/>
</dbReference>
<proteinExistence type="predicted"/>
<dbReference type="SUPFAM" id="SSF109604">
    <property type="entry name" value="HD-domain/PDEase-like"/>
    <property type="match status" value="1"/>
</dbReference>
<dbReference type="InterPro" id="IPR052020">
    <property type="entry name" value="Cyclic_di-GMP/3'3'-cGAMP_PDE"/>
</dbReference>
<dbReference type="SMART" id="SM00471">
    <property type="entry name" value="HDc"/>
    <property type="match status" value="1"/>
</dbReference>
<dbReference type="AlphaFoldDB" id="A0A0K1JLV7"/>
<dbReference type="Pfam" id="PF01966">
    <property type="entry name" value="HD"/>
    <property type="match status" value="1"/>
</dbReference>
<keyword evidence="1" id="KW-0472">Membrane</keyword>
<dbReference type="InterPro" id="IPR006674">
    <property type="entry name" value="HD_domain"/>
</dbReference>
<keyword evidence="1" id="KW-0812">Transmembrane</keyword>
<keyword evidence="4" id="KW-1185">Reference proteome</keyword>
<sequence length="411" mass="44705">MIVSVTSLIVRQDTLPAGSWLLAGCCFIVMFGGELLRLGGLGARGLSPIAVAGALSFALASELPGQSHLQYDAAFVVVVAFLALVLGVVVQAWHGDDRIVHSAYAVRILMIGIVALLFRQIGVRNGSPLADMGPAWAEERWRMVAAMVAVALFAHGVELVVHVTLRSLRDERSWPTLLREDLVEMVPTSLAAISTGVVIALGLRTLHVFAIPLFMVPLLLMRFAMQRQQRTQTARRETIAALSRMTDLAGYTRPGHSGRVSKLCVAVGSHLHLADRDLKELESAALLHDIGQVTLRDPIPAGATVEAAPLDQERIAHDGAEIVRRTGAKGVMVQILEQQAVPFRHMVEQNEPQLMQARILKVCNAFDDFSHGDPDRRQAALQRLRLGLGYEYDPQVVDALTEVTARSLTAV</sequence>
<feature type="transmembrane region" description="Helical" evidence="1">
    <location>
        <begin position="104"/>
        <end position="121"/>
    </location>
</feature>